<evidence type="ECO:0000313" key="2">
    <source>
        <dbReference type="Proteomes" id="UP000310066"/>
    </source>
</evidence>
<name>A0A4U0TRP2_9PEZI</name>
<reference evidence="1 2" key="1">
    <citation type="submission" date="2017-03" db="EMBL/GenBank/DDBJ databases">
        <title>Genomes of endolithic fungi from Antarctica.</title>
        <authorList>
            <person name="Coleine C."/>
            <person name="Masonjones S."/>
            <person name="Stajich J.E."/>
        </authorList>
    </citation>
    <scope>NUCLEOTIDE SEQUENCE [LARGE SCALE GENOMIC DNA]</scope>
    <source>
        <strain evidence="1 2">CCFEE 5311</strain>
    </source>
</reference>
<sequence>MAYLGARAWNNTQQLSISVIEPAVVRLDPSRAPQDSVTIALGVRFCLASCQDADKHEGLRPDTMELKLDWALRSTTFVSVVPLQAAPTRKQSITSPVIVSTAKLSAKHAAKTTFSDWGRTGDFPRTADGPQCRLHWTAGQKYSRWFKDEDLHILVPLPSDRSPTFFTPHLIRRYSLQLKLDCRIHGTAATSFKFEVPIQIIWIQGTKGMTGVEDVGRSPVSRNSSVTCGGGNTRGCNQHIRFGPASPLYVK</sequence>
<accession>A0A4U0TRP2</accession>
<dbReference type="AlphaFoldDB" id="A0A4U0TRP2"/>
<comment type="caution">
    <text evidence="1">The sequence shown here is derived from an EMBL/GenBank/DDBJ whole genome shotgun (WGS) entry which is preliminary data.</text>
</comment>
<gene>
    <name evidence="1" type="ORF">B0A54_17844</name>
</gene>
<proteinExistence type="predicted"/>
<organism evidence="1 2">
    <name type="scientific">Friedmanniomyces endolithicus</name>
    <dbReference type="NCBI Taxonomy" id="329885"/>
    <lineage>
        <taxon>Eukaryota</taxon>
        <taxon>Fungi</taxon>
        <taxon>Dikarya</taxon>
        <taxon>Ascomycota</taxon>
        <taxon>Pezizomycotina</taxon>
        <taxon>Dothideomycetes</taxon>
        <taxon>Dothideomycetidae</taxon>
        <taxon>Mycosphaerellales</taxon>
        <taxon>Teratosphaeriaceae</taxon>
        <taxon>Friedmanniomyces</taxon>
    </lineage>
</organism>
<evidence type="ECO:0000313" key="1">
    <source>
        <dbReference type="EMBL" id="TKA24798.1"/>
    </source>
</evidence>
<protein>
    <recommendedName>
        <fullName evidence="3">Arrestin-like N-terminal domain-containing protein</fullName>
    </recommendedName>
</protein>
<dbReference type="Proteomes" id="UP000310066">
    <property type="component" value="Unassembled WGS sequence"/>
</dbReference>
<evidence type="ECO:0008006" key="3">
    <source>
        <dbReference type="Google" id="ProtNLM"/>
    </source>
</evidence>
<dbReference type="OrthoDB" id="4417529at2759"/>
<dbReference type="EMBL" id="NAJP01000172">
    <property type="protein sequence ID" value="TKA24798.1"/>
    <property type="molecule type" value="Genomic_DNA"/>
</dbReference>